<dbReference type="GO" id="GO:0070847">
    <property type="term" value="C:core mediator complex"/>
    <property type="evidence" value="ECO:0007669"/>
    <property type="project" value="TreeGrafter"/>
</dbReference>
<evidence type="ECO:0000256" key="5">
    <source>
        <dbReference type="ARBA" id="ARBA00023163"/>
    </source>
</evidence>
<keyword evidence="4 7" id="KW-0010">Activator</keyword>
<comment type="caution">
    <text evidence="9">The sequence shown here is derived from an EMBL/GenBank/DDBJ whole genome shotgun (WGS) entry which is preliminary data.</text>
</comment>
<evidence type="ECO:0000256" key="4">
    <source>
        <dbReference type="ARBA" id="ARBA00023159"/>
    </source>
</evidence>
<dbReference type="Proteomes" id="UP000179807">
    <property type="component" value="Unassembled WGS sequence"/>
</dbReference>
<dbReference type="VEuPathDB" id="TrichDB:TRFO_05044"/>
<feature type="domain" description="Mediator complex subunit MED14 N-terminal" evidence="8">
    <location>
        <begin position="7"/>
        <end position="187"/>
    </location>
</feature>
<keyword evidence="5 7" id="KW-0804">Transcription</keyword>
<dbReference type="RefSeq" id="XP_068361064.1">
    <property type="nucleotide sequence ID" value="XM_068492257.1"/>
</dbReference>
<dbReference type="GeneID" id="94826961"/>
<name>A0A1J4KAJ0_9EUKA</name>
<comment type="function">
    <text evidence="7">Component of the Mediator complex, a coactivator involved in the regulated transcription of nearly all RNA polymerase II-dependent genes. Mediator functions as a bridge to convey information from gene-specific regulatory proteins to the basal RNA polymerase II transcription machinery. Mediator is recruited to promoters by direct interactions with regulatory proteins and serves as a scaffold for the assembly of a functional preinitiation complex with RNA polymerase II and the general transcription factors.</text>
</comment>
<comment type="similarity">
    <text evidence="2 7">Belongs to the Mediator complex subunit 14 family.</text>
</comment>
<sequence>MDKSMPIELANLVHRFASFSFNELEKLLDESSGEEAQKRSLMRNLHMIYTLGVKVHMAVMFDMKYRNSKELFVYLHNSSFYEQYLDQFAALLFEHRRYLEDNILSMYDIRGAIDLLLDNCHSRLPRSIFPKPPSFTQDPRPYYRMINDLLKSKLLTTRVPTQFQVRFNRGRVILSIPDKYKLFLSIKTQNGPFVASKLLYTMPRFTMINEISDHSLVLQRVENNNIRMRFDTSSSLLQRGFDIYSKFIISQAAANAVLNGVNHIISKNEDSLYDVDAFIQKSICVFEFQRLYIEARRLEIATSRSIHFESMNCFNFKFWDTSFQLMLNRNGISIFFEGNNIGEAIGMSFDHILGMCKRRCSLRLLSLLQTSIEGVIHDDTKVPHLKVALCTIIVEPFNGRYHVNEHPELDWMLVKTSTHKMFMKIISDEQSSEIALNHVKGDSKST</sequence>
<dbReference type="InterPro" id="IPR055122">
    <property type="entry name" value="Med14_N"/>
</dbReference>
<dbReference type="OrthoDB" id="10267815at2759"/>
<dbReference type="GO" id="GO:0006357">
    <property type="term" value="P:regulation of transcription by RNA polymerase II"/>
    <property type="evidence" value="ECO:0007669"/>
    <property type="project" value="InterPro"/>
</dbReference>
<accession>A0A1J4KAJ0</accession>
<organism evidence="9 10">
    <name type="scientific">Tritrichomonas foetus</name>
    <dbReference type="NCBI Taxonomy" id="1144522"/>
    <lineage>
        <taxon>Eukaryota</taxon>
        <taxon>Metamonada</taxon>
        <taxon>Parabasalia</taxon>
        <taxon>Tritrichomonadida</taxon>
        <taxon>Tritrichomonadidae</taxon>
        <taxon>Tritrichomonas</taxon>
    </lineage>
</organism>
<comment type="subunit">
    <text evidence="7">Component of the Mediator complex.</text>
</comment>
<reference evidence="9" key="1">
    <citation type="submission" date="2016-10" db="EMBL/GenBank/DDBJ databases">
        <authorList>
            <person name="Benchimol M."/>
            <person name="Almeida L.G."/>
            <person name="Vasconcelos A.T."/>
            <person name="Perreira-Neves A."/>
            <person name="Rosa I.A."/>
            <person name="Tasca T."/>
            <person name="Bogo M.R."/>
            <person name="de Souza W."/>
        </authorList>
    </citation>
    <scope>NUCLEOTIDE SEQUENCE [LARGE SCALE GENOMIC DNA]</scope>
    <source>
        <strain evidence="9">K</strain>
    </source>
</reference>
<dbReference type="PANTHER" id="PTHR12809">
    <property type="entry name" value="MEDIATOR COMPLEX SUBUNIT"/>
    <property type="match status" value="1"/>
</dbReference>
<evidence type="ECO:0000256" key="2">
    <source>
        <dbReference type="ARBA" id="ARBA00007813"/>
    </source>
</evidence>
<dbReference type="Pfam" id="PF08638">
    <property type="entry name" value="Med14"/>
    <property type="match status" value="1"/>
</dbReference>
<evidence type="ECO:0000256" key="7">
    <source>
        <dbReference type="RuleBase" id="RU365082"/>
    </source>
</evidence>
<dbReference type="PANTHER" id="PTHR12809:SF2">
    <property type="entry name" value="MEDIATOR OF RNA POLYMERASE II TRANSCRIPTION SUBUNIT 14"/>
    <property type="match status" value="1"/>
</dbReference>
<evidence type="ECO:0000313" key="10">
    <source>
        <dbReference type="Proteomes" id="UP000179807"/>
    </source>
</evidence>
<evidence type="ECO:0000259" key="8">
    <source>
        <dbReference type="Pfam" id="PF08638"/>
    </source>
</evidence>
<comment type="subcellular location">
    <subcellularLocation>
        <location evidence="1 7">Nucleus</location>
    </subcellularLocation>
</comment>
<keyword evidence="6 7" id="KW-0539">Nucleus</keyword>
<protein>
    <recommendedName>
        <fullName evidence="7">Mediator of RNA polymerase II transcription subunit 14</fullName>
    </recommendedName>
    <alternativeName>
        <fullName evidence="7">Mediator complex subunit 14</fullName>
    </alternativeName>
</protein>
<evidence type="ECO:0000256" key="6">
    <source>
        <dbReference type="ARBA" id="ARBA00023242"/>
    </source>
</evidence>
<evidence type="ECO:0000256" key="3">
    <source>
        <dbReference type="ARBA" id="ARBA00023015"/>
    </source>
</evidence>
<keyword evidence="10" id="KW-1185">Reference proteome</keyword>
<gene>
    <name evidence="9" type="ORF">TRFO_05044</name>
</gene>
<evidence type="ECO:0000256" key="1">
    <source>
        <dbReference type="ARBA" id="ARBA00004123"/>
    </source>
</evidence>
<dbReference type="InterPro" id="IPR013947">
    <property type="entry name" value="Mediator_Med14"/>
</dbReference>
<dbReference type="AlphaFoldDB" id="A0A1J4KAJ0"/>
<dbReference type="GO" id="GO:0016592">
    <property type="term" value="C:mediator complex"/>
    <property type="evidence" value="ECO:0007669"/>
    <property type="project" value="UniProtKB-UniRule"/>
</dbReference>
<dbReference type="GO" id="GO:0003712">
    <property type="term" value="F:transcription coregulator activity"/>
    <property type="evidence" value="ECO:0007669"/>
    <property type="project" value="UniProtKB-UniRule"/>
</dbReference>
<dbReference type="EMBL" id="MLAK01000682">
    <property type="protein sequence ID" value="OHT07928.1"/>
    <property type="molecule type" value="Genomic_DNA"/>
</dbReference>
<keyword evidence="3 7" id="KW-0805">Transcription regulation</keyword>
<evidence type="ECO:0000313" key="9">
    <source>
        <dbReference type="EMBL" id="OHT07928.1"/>
    </source>
</evidence>
<proteinExistence type="inferred from homology"/>